<evidence type="ECO:0000256" key="10">
    <source>
        <dbReference type="PROSITE-ProRule" id="PRU01360"/>
    </source>
</evidence>
<evidence type="ECO:0000256" key="8">
    <source>
        <dbReference type="ARBA" id="ARBA00023170"/>
    </source>
</evidence>
<feature type="domain" description="TonB-dependent receptor plug" evidence="14">
    <location>
        <begin position="61"/>
        <end position="159"/>
    </location>
</feature>
<evidence type="ECO:0000256" key="5">
    <source>
        <dbReference type="ARBA" id="ARBA00022692"/>
    </source>
</evidence>
<dbReference type="InterPro" id="IPR036942">
    <property type="entry name" value="Beta-barrel_TonB_sf"/>
</dbReference>
<keyword evidence="7 10" id="KW-0472">Membrane</keyword>
<dbReference type="GO" id="GO:0038023">
    <property type="term" value="F:signaling receptor activity"/>
    <property type="evidence" value="ECO:0007669"/>
    <property type="project" value="InterPro"/>
</dbReference>
<dbReference type="Gene3D" id="2.40.170.20">
    <property type="entry name" value="TonB-dependent receptor, beta-barrel domain"/>
    <property type="match status" value="1"/>
</dbReference>
<dbReference type="SUPFAM" id="SSF56935">
    <property type="entry name" value="Porins"/>
    <property type="match status" value="1"/>
</dbReference>
<sequence length="710" mass="75977">MPRTLTPLMAALLGLAATAQAQQALPEVKIQEAASERDGAAAQGYRPSQVRQLGPLADLPLLDTPFSVNVTTSELLQNLQASKPDDAFRYNPVVQLQGPQSRFFTSVAMRGFSVGSTKRIDGVPSTTTYVNTDLEDKERIEVLTGLSGFLYGSGNVGGTINYVLKRPVYQPLARVTAGITEGSNLRVHGDFGGALDADGRLAYRLNAVAQGGDLRLDGQSLRRGLVSGALDWNLSDRLQLQFDASRSVYHMRGTEPFWDVDPGAAFPAAPDLHRAYGQPFTRTDTTQTQWGARLTWRASEALTVRTGLTQRKSDIDLIAANNLFVTGAPGRYRVQASAWDYPDVQALGGFALVDGKLQTGSLRHKLTAGWYGDHDERTPFLSSAGGWATLTSAPMDIAAPTALTAPAFSIAGPKYIAQRSRYGNWVLGDHVEFNAQWSALVGLTHASITDTSYNAAGATTARYGDSRTTPSLALLFKPREHITLYANYMESLEKGGTAPLTAGGRAVVNAGAVLPPLLSKQAELGIKAALGNMLLTGALFQIDKGLQYTDTTTNPAAPVYVQDGRQVHKGVEFTASGRALPGLTLWGGVTLLDAQVTKQTATPALQGKTPANVAEVQAKLYAEQDIAAVPGLALTGGVLYTGKQQRDALNTQQLPAYTLLDAGLRYAAKVAGKPMVWRLSVANLTDKQYWLNGTYLGRPRTVSLSAQVDL</sequence>
<dbReference type="InterPro" id="IPR037066">
    <property type="entry name" value="Plug_dom_sf"/>
</dbReference>
<evidence type="ECO:0000313" key="15">
    <source>
        <dbReference type="EMBL" id="MBB6560472.1"/>
    </source>
</evidence>
<evidence type="ECO:0000256" key="9">
    <source>
        <dbReference type="ARBA" id="ARBA00023237"/>
    </source>
</evidence>
<dbReference type="Pfam" id="PF00593">
    <property type="entry name" value="TonB_dep_Rec_b-barrel"/>
    <property type="match status" value="1"/>
</dbReference>
<keyword evidence="16" id="KW-1185">Reference proteome</keyword>
<comment type="similarity">
    <text evidence="2 10 11">Belongs to the TonB-dependent receptor family.</text>
</comment>
<dbReference type="InterPro" id="IPR012910">
    <property type="entry name" value="Plug_dom"/>
</dbReference>
<comment type="caution">
    <text evidence="15">The sequence shown here is derived from an EMBL/GenBank/DDBJ whole genome shotgun (WGS) entry which is preliminary data.</text>
</comment>
<keyword evidence="8 15" id="KW-0675">Receptor</keyword>
<protein>
    <submittedName>
        <fullName evidence="15">Iron complex outermembrane receptor protein</fullName>
    </submittedName>
</protein>
<dbReference type="PANTHER" id="PTHR32552:SF82">
    <property type="entry name" value="FCUA PROTEIN"/>
    <property type="match status" value="1"/>
</dbReference>
<evidence type="ECO:0000259" key="13">
    <source>
        <dbReference type="Pfam" id="PF00593"/>
    </source>
</evidence>
<keyword evidence="9 10" id="KW-0998">Cell outer membrane</keyword>
<keyword evidence="12" id="KW-0732">Signal</keyword>
<evidence type="ECO:0000313" key="16">
    <source>
        <dbReference type="Proteomes" id="UP000575083"/>
    </source>
</evidence>
<keyword evidence="3 10" id="KW-0813">Transport</keyword>
<proteinExistence type="inferred from homology"/>
<evidence type="ECO:0000256" key="12">
    <source>
        <dbReference type="SAM" id="SignalP"/>
    </source>
</evidence>
<keyword evidence="5 10" id="KW-0812">Transmembrane</keyword>
<dbReference type="GO" id="GO:0009279">
    <property type="term" value="C:cell outer membrane"/>
    <property type="evidence" value="ECO:0007669"/>
    <property type="project" value="UniProtKB-SubCell"/>
</dbReference>
<organism evidence="15 16">
    <name type="scientific">Acidovorax soli</name>
    <dbReference type="NCBI Taxonomy" id="592050"/>
    <lineage>
        <taxon>Bacteria</taxon>
        <taxon>Pseudomonadati</taxon>
        <taxon>Pseudomonadota</taxon>
        <taxon>Betaproteobacteria</taxon>
        <taxon>Burkholderiales</taxon>
        <taxon>Comamonadaceae</taxon>
        <taxon>Acidovorax</taxon>
    </lineage>
</organism>
<feature type="domain" description="TonB-dependent receptor-like beta-barrel" evidence="13">
    <location>
        <begin position="254"/>
        <end position="684"/>
    </location>
</feature>
<name>A0A7X0PEH5_9BURK</name>
<dbReference type="Gene3D" id="2.170.130.10">
    <property type="entry name" value="TonB-dependent receptor, plug domain"/>
    <property type="match status" value="1"/>
</dbReference>
<dbReference type="InterPro" id="IPR039426">
    <property type="entry name" value="TonB-dep_rcpt-like"/>
</dbReference>
<dbReference type="CDD" id="cd01347">
    <property type="entry name" value="ligand_gated_channel"/>
    <property type="match status" value="1"/>
</dbReference>
<evidence type="ECO:0000256" key="6">
    <source>
        <dbReference type="ARBA" id="ARBA00023077"/>
    </source>
</evidence>
<dbReference type="InterPro" id="IPR000531">
    <property type="entry name" value="Beta-barrel_TonB"/>
</dbReference>
<feature type="signal peptide" evidence="12">
    <location>
        <begin position="1"/>
        <end position="21"/>
    </location>
</feature>
<evidence type="ECO:0000256" key="2">
    <source>
        <dbReference type="ARBA" id="ARBA00009810"/>
    </source>
</evidence>
<dbReference type="EMBL" id="JACHLK010000005">
    <property type="protein sequence ID" value="MBB6560472.1"/>
    <property type="molecule type" value="Genomic_DNA"/>
</dbReference>
<feature type="chain" id="PRO_5031155868" evidence="12">
    <location>
        <begin position="22"/>
        <end position="710"/>
    </location>
</feature>
<gene>
    <name evidence="15" type="ORF">HNP48_003146</name>
</gene>
<dbReference type="AlphaFoldDB" id="A0A7X0PEH5"/>
<dbReference type="PROSITE" id="PS52016">
    <property type="entry name" value="TONB_DEPENDENT_REC_3"/>
    <property type="match status" value="1"/>
</dbReference>
<dbReference type="Pfam" id="PF07715">
    <property type="entry name" value="Plug"/>
    <property type="match status" value="1"/>
</dbReference>
<dbReference type="PANTHER" id="PTHR32552">
    <property type="entry name" value="FERRICHROME IRON RECEPTOR-RELATED"/>
    <property type="match status" value="1"/>
</dbReference>
<dbReference type="InterPro" id="IPR010105">
    <property type="entry name" value="TonB_sidphr_rcpt"/>
</dbReference>
<dbReference type="RefSeq" id="WP_184858509.1">
    <property type="nucleotide sequence ID" value="NZ_JACHLK010000005.1"/>
</dbReference>
<dbReference type="NCBIfam" id="TIGR01783">
    <property type="entry name" value="TonB-siderophor"/>
    <property type="match status" value="1"/>
</dbReference>
<reference evidence="15 16" key="1">
    <citation type="submission" date="2020-08" db="EMBL/GenBank/DDBJ databases">
        <title>Functional genomics of gut bacteria from endangered species of beetles.</title>
        <authorList>
            <person name="Carlos-Shanley C."/>
        </authorList>
    </citation>
    <scope>NUCLEOTIDE SEQUENCE [LARGE SCALE GENOMIC DNA]</scope>
    <source>
        <strain evidence="15 16">S00198</strain>
    </source>
</reference>
<evidence type="ECO:0000256" key="3">
    <source>
        <dbReference type="ARBA" id="ARBA00022448"/>
    </source>
</evidence>
<accession>A0A7X0PEH5</accession>
<evidence type="ECO:0000259" key="14">
    <source>
        <dbReference type="Pfam" id="PF07715"/>
    </source>
</evidence>
<evidence type="ECO:0000256" key="4">
    <source>
        <dbReference type="ARBA" id="ARBA00022452"/>
    </source>
</evidence>
<dbReference type="Proteomes" id="UP000575083">
    <property type="component" value="Unassembled WGS sequence"/>
</dbReference>
<dbReference type="GO" id="GO:0015891">
    <property type="term" value="P:siderophore transport"/>
    <property type="evidence" value="ECO:0007669"/>
    <property type="project" value="InterPro"/>
</dbReference>
<keyword evidence="6 11" id="KW-0798">TonB box</keyword>
<dbReference type="GO" id="GO:0015344">
    <property type="term" value="F:siderophore uptake transmembrane transporter activity"/>
    <property type="evidence" value="ECO:0007669"/>
    <property type="project" value="TreeGrafter"/>
</dbReference>
<comment type="subcellular location">
    <subcellularLocation>
        <location evidence="1 10">Cell outer membrane</location>
        <topology evidence="1 10">Multi-pass membrane protein</topology>
    </subcellularLocation>
</comment>
<keyword evidence="4 10" id="KW-1134">Transmembrane beta strand</keyword>
<evidence type="ECO:0000256" key="11">
    <source>
        <dbReference type="RuleBase" id="RU003357"/>
    </source>
</evidence>
<evidence type="ECO:0000256" key="7">
    <source>
        <dbReference type="ARBA" id="ARBA00023136"/>
    </source>
</evidence>
<evidence type="ECO:0000256" key="1">
    <source>
        <dbReference type="ARBA" id="ARBA00004571"/>
    </source>
</evidence>